<keyword evidence="2" id="KW-0808">Transferase</keyword>
<dbReference type="GO" id="GO:0032259">
    <property type="term" value="P:methylation"/>
    <property type="evidence" value="ECO:0007669"/>
    <property type="project" value="UniProtKB-KW"/>
</dbReference>
<proteinExistence type="predicted"/>
<dbReference type="EMBL" id="AP019376">
    <property type="protein sequence ID" value="BBH91593.1"/>
    <property type="molecule type" value="Genomic_DNA"/>
</dbReference>
<dbReference type="PANTHER" id="PTHR13369:SF3">
    <property type="entry name" value="METHYLTRANSFERASE DOMAIN-CONTAINING PROTEIN"/>
    <property type="match status" value="1"/>
</dbReference>
<sequence length="396" mass="45180">MSETTYQATVREAIQDTEKFVRLTAKCAENAAGWQKIVMRPVLIKNARHMQFSYFDARKDITKNYRDEEFKQKLDEALALPLRHITLQLTDAQISIQITKKGKAIIHRQAVEQKQEVSLQHDRPKPQPLAEESARAFLQGIGIMNAQGNIKPDMRDKYYQVNEFLKMLEHTGEVEHLGKHGPVHILDCGCGSSYLTFSVYHYLNAVRRVPAQLVGVDINRELMEKNAALARELGWLNVSFIPSPIAEYQPEQRPDIVLSLHACDTATDDALAKGIQLGAKMILAVPCCHHDLNKQITANPPELFKPVLRYGILKERQADLLTDTFRALILRIMGYKTDVVEFISAEHTAKNLMIRAIRRAERGEAQFVGEYKALKAFWQVTPFLEKLLGEQFTRYL</sequence>
<gene>
    <name evidence="2" type="ORF">KTC_63440</name>
</gene>
<reference evidence="2" key="1">
    <citation type="submission" date="2018-12" db="EMBL/GenBank/DDBJ databases">
        <title>Novel natural products biosynthetic potential of the class Ktedonobacteria.</title>
        <authorList>
            <person name="Zheng Y."/>
            <person name="Saitou A."/>
            <person name="Wang C.M."/>
            <person name="Toyoda A."/>
            <person name="Minakuchi Y."/>
            <person name="Sekiguchi Y."/>
            <person name="Ueda K."/>
            <person name="Takano H."/>
            <person name="Sakai Y."/>
            <person name="Yokota A."/>
            <person name="Yabe S."/>
        </authorList>
    </citation>
    <scope>NUCLEOTIDE SEQUENCE</scope>
    <source>
        <strain evidence="2">COM3</strain>
    </source>
</reference>
<dbReference type="Gene3D" id="3.40.50.150">
    <property type="entry name" value="Vaccinia Virus protein VP39"/>
    <property type="match status" value="1"/>
</dbReference>
<dbReference type="InterPro" id="IPR029063">
    <property type="entry name" value="SAM-dependent_MTases_sf"/>
</dbReference>
<keyword evidence="2" id="KW-0489">Methyltransferase</keyword>
<dbReference type="PANTHER" id="PTHR13369">
    <property type="match status" value="1"/>
</dbReference>
<accession>A0A455ST48</accession>
<protein>
    <submittedName>
        <fullName evidence="2">SAM-dependent methyltransferase</fullName>
    </submittedName>
</protein>
<dbReference type="Pfam" id="PF13679">
    <property type="entry name" value="Methyltransf_32"/>
    <property type="match status" value="1"/>
</dbReference>
<evidence type="ECO:0000313" key="2">
    <source>
        <dbReference type="EMBL" id="BBH91593.1"/>
    </source>
</evidence>
<evidence type="ECO:0000259" key="1">
    <source>
        <dbReference type="Pfam" id="PF13679"/>
    </source>
</evidence>
<dbReference type="SUPFAM" id="SSF53335">
    <property type="entry name" value="S-adenosyl-L-methionine-dependent methyltransferases"/>
    <property type="match status" value="1"/>
</dbReference>
<dbReference type="InterPro" id="IPR025714">
    <property type="entry name" value="Methyltranfer_dom"/>
</dbReference>
<dbReference type="AlphaFoldDB" id="A0A455ST48"/>
<dbReference type="GO" id="GO:0005737">
    <property type="term" value="C:cytoplasm"/>
    <property type="evidence" value="ECO:0007669"/>
    <property type="project" value="TreeGrafter"/>
</dbReference>
<dbReference type="CDD" id="cd02440">
    <property type="entry name" value="AdoMet_MTases"/>
    <property type="match status" value="1"/>
</dbReference>
<name>A0A455ST48_9CHLR</name>
<organism evidence="2">
    <name type="scientific">Thermosporothrix sp. COM3</name>
    <dbReference type="NCBI Taxonomy" id="2490863"/>
    <lineage>
        <taxon>Bacteria</taxon>
        <taxon>Bacillati</taxon>
        <taxon>Chloroflexota</taxon>
        <taxon>Ktedonobacteria</taxon>
        <taxon>Ktedonobacterales</taxon>
        <taxon>Thermosporotrichaceae</taxon>
        <taxon>Thermosporothrix</taxon>
    </lineage>
</organism>
<feature type="domain" description="Methyltransferase" evidence="1">
    <location>
        <begin position="156"/>
        <end position="295"/>
    </location>
</feature>
<dbReference type="GO" id="GO:0008168">
    <property type="term" value="F:methyltransferase activity"/>
    <property type="evidence" value="ECO:0007669"/>
    <property type="project" value="UniProtKB-KW"/>
</dbReference>